<dbReference type="KEGG" id="poz:I0K15_02170"/>
<dbReference type="EMBL" id="CP064942">
    <property type="protein sequence ID" value="QPH54610.1"/>
    <property type="molecule type" value="Genomic_DNA"/>
</dbReference>
<keyword evidence="2" id="KW-1185">Reference proteome</keyword>
<sequence length="52" mass="5027">MLARAILVLLVLGLIGAAAMLSMSGYGGQSTSVQSARVGSPGGGYGFVGGVK</sequence>
<evidence type="ECO:0000313" key="2">
    <source>
        <dbReference type="Proteomes" id="UP000594800"/>
    </source>
</evidence>
<gene>
    <name evidence="1" type="ORF">I0K15_02170</name>
</gene>
<name>A0A7S9LTA4_9RHOB</name>
<proteinExistence type="predicted"/>
<dbReference type="AlphaFoldDB" id="A0A7S9LTA4"/>
<dbReference type="RefSeq" id="WP_196103819.1">
    <property type="nucleotide sequence ID" value="NZ_CP064942.1"/>
</dbReference>
<protein>
    <submittedName>
        <fullName evidence="1">Uncharacterized protein</fullName>
    </submittedName>
</protein>
<reference evidence="1 2" key="1">
    <citation type="submission" date="2020-11" db="EMBL/GenBank/DDBJ databases">
        <title>Description of Pontivivens ytuae sp. nov. isolated from deep sea sediment of Mariana Trench.</title>
        <authorList>
            <person name="Wang Z."/>
            <person name="Sun Q.-L."/>
            <person name="Xu X.-D."/>
            <person name="Tang Y.-Z."/>
            <person name="Zhang J."/>
        </authorList>
    </citation>
    <scope>NUCLEOTIDE SEQUENCE [LARGE SCALE GENOMIC DNA]</scope>
    <source>
        <strain evidence="1 2">MT2928</strain>
    </source>
</reference>
<accession>A0A7S9LTA4</accession>
<dbReference type="Proteomes" id="UP000594800">
    <property type="component" value="Chromosome"/>
</dbReference>
<organism evidence="1 2">
    <name type="scientific">Pontivivens ytuae</name>
    <dbReference type="NCBI Taxonomy" id="2789856"/>
    <lineage>
        <taxon>Bacteria</taxon>
        <taxon>Pseudomonadati</taxon>
        <taxon>Pseudomonadota</taxon>
        <taxon>Alphaproteobacteria</taxon>
        <taxon>Rhodobacterales</taxon>
        <taxon>Paracoccaceae</taxon>
        <taxon>Pontivivens</taxon>
    </lineage>
</organism>
<evidence type="ECO:0000313" key="1">
    <source>
        <dbReference type="EMBL" id="QPH54610.1"/>
    </source>
</evidence>